<evidence type="ECO:0000256" key="2">
    <source>
        <dbReference type="ARBA" id="ARBA00004141"/>
    </source>
</evidence>
<comment type="catalytic activity">
    <reaction evidence="17">
        <text>an N-acylsphing-4-enine + 2 Fe(II)-[cytochrome b5] + O2 + 2 H(+) = a (4E,8E)-4-sphinga-4,8-dienine ceramide + 2 Fe(III)-[cytochrome b5] + 2 H2O</text>
        <dbReference type="Rhea" id="RHEA:46280"/>
        <dbReference type="Rhea" id="RHEA-COMP:10438"/>
        <dbReference type="Rhea" id="RHEA-COMP:10439"/>
        <dbReference type="ChEBI" id="CHEBI:15377"/>
        <dbReference type="ChEBI" id="CHEBI:15378"/>
        <dbReference type="ChEBI" id="CHEBI:15379"/>
        <dbReference type="ChEBI" id="CHEBI:29033"/>
        <dbReference type="ChEBI" id="CHEBI:29034"/>
        <dbReference type="ChEBI" id="CHEBI:52639"/>
        <dbReference type="ChEBI" id="CHEBI:85953"/>
        <dbReference type="EC" id="1.14.19.18"/>
    </reaction>
</comment>
<reference evidence="20" key="1">
    <citation type="submission" date="2023-03" db="EMBL/GenBank/DDBJ databases">
        <title>Near-Complete genome sequence of Lipomyces tetrasporous NRRL Y-64009, an oleaginous yeast capable of growing on lignocellulosic hydrolysates.</title>
        <authorList>
            <consortium name="Lawrence Berkeley National Laboratory"/>
            <person name="Jagtap S.S."/>
            <person name="Liu J.-J."/>
            <person name="Walukiewicz H.E."/>
            <person name="Pangilinan J."/>
            <person name="Lipzen A."/>
            <person name="Ahrendt S."/>
            <person name="Koriabine M."/>
            <person name="Cobaugh K."/>
            <person name="Salamov A."/>
            <person name="Yoshinaga Y."/>
            <person name="Ng V."/>
            <person name="Daum C."/>
            <person name="Grigoriev I.V."/>
            <person name="Slininger P.J."/>
            <person name="Dien B.S."/>
            <person name="Jin Y.-S."/>
            <person name="Rao C.V."/>
        </authorList>
    </citation>
    <scope>NUCLEOTIDE SEQUENCE</scope>
    <source>
        <strain evidence="20">NRRL Y-64009</strain>
    </source>
</reference>
<evidence type="ECO:0000256" key="9">
    <source>
        <dbReference type="ARBA" id="ARBA00022692"/>
    </source>
</evidence>
<dbReference type="AlphaFoldDB" id="A0AAD7QYN2"/>
<evidence type="ECO:0000256" key="1">
    <source>
        <dbReference type="ARBA" id="ARBA00002593"/>
    </source>
</evidence>
<keyword evidence="8" id="KW-0349">Heme</keyword>
<evidence type="ECO:0000256" key="6">
    <source>
        <dbReference type="ARBA" id="ARBA00012019"/>
    </source>
</evidence>
<dbReference type="EMBL" id="JARPMG010000001">
    <property type="protein sequence ID" value="KAJ8103461.1"/>
    <property type="molecule type" value="Genomic_DNA"/>
</dbReference>
<dbReference type="PANTHER" id="PTHR19353:SF30">
    <property type="entry name" value="DELTA 8-(E)-SPHINGOLIPID DESATURASE"/>
    <property type="match status" value="1"/>
</dbReference>
<keyword evidence="11" id="KW-0746">Sphingolipid metabolism</keyword>
<dbReference type="GO" id="GO:0006665">
    <property type="term" value="P:sphingolipid metabolic process"/>
    <property type="evidence" value="ECO:0007669"/>
    <property type="project" value="UniProtKB-KW"/>
</dbReference>
<keyword evidence="10" id="KW-0479">Metal-binding</keyword>
<protein>
    <recommendedName>
        <fullName evidence="7">Delta 8-(E)-sphingolipid desaturase</fullName>
        <ecNumber evidence="6">1.14.19.18</ecNumber>
    </recommendedName>
</protein>
<sequence length="559" mass="64180">MARDEILSRAVIEGMIADGNTIVIYENRVLHVNTWLPRHPGGDKVVFHMVGRDATDEINAYHSYETRVLARKYQIGRVEGVWENFIPPIQGGKFRKLDQIDEAVSLTEPSACGSSDDELCSTTATTRGKSTMSQIKSAPEDPKNGKKEIAGIIYAPTVPEASVSEDIFAAYERKQVERDLEKYPSLDYDTQLMITRKYRELEQKLLREGYFQCTYWGYGRECIRYVTLASLAYYFLRNEWYFTSAFCLGLFWHQLTFTAHDAGHLAITHSFFWDNVIGTIVANFIGGLSLGWWKRNHNVHHIVTNDPVHDPDIQHLPFFAVSTKFFGDIVSTYYDRLLKYDAVARTMIRVQNWMYYPILCFGRFNLYRLSWEYLLLGQGPRQGQAAWLRYFELVGMAVFWYWFGYKLVYQTLPSAGIRIGYVLISHAVTMPLHVQITLSHFAMSTADLGASESFAQKMLRTTMDVDCPTWFDFFHGGLQFQAVHHLFPRMPRHNLRAAQKPVIEFCKEVGVQYCIYGFVDGNKEVISRLGDIAKQAAIFADCSNHMVQEARATGKIEGM</sequence>
<evidence type="ECO:0000256" key="18">
    <source>
        <dbReference type="SAM" id="Phobius"/>
    </source>
</evidence>
<comment type="similarity">
    <text evidence="5">Belongs to the fatty acid desaturase type 1 family.</text>
</comment>
<dbReference type="SMART" id="SM01117">
    <property type="entry name" value="Cyt-b5"/>
    <property type="match status" value="1"/>
</dbReference>
<evidence type="ECO:0000256" key="10">
    <source>
        <dbReference type="ARBA" id="ARBA00022723"/>
    </source>
</evidence>
<keyword evidence="16 18" id="KW-0472">Membrane</keyword>
<dbReference type="InterPro" id="IPR036400">
    <property type="entry name" value="Cyt_B5-like_heme/steroid_sf"/>
</dbReference>
<feature type="transmembrane region" description="Helical" evidence="18">
    <location>
        <begin position="415"/>
        <end position="434"/>
    </location>
</feature>
<proteinExistence type="inferred from homology"/>
<dbReference type="GO" id="GO:0046872">
    <property type="term" value="F:metal ion binding"/>
    <property type="evidence" value="ECO:0007669"/>
    <property type="project" value="UniProtKB-KW"/>
</dbReference>
<dbReference type="Gene3D" id="3.10.120.10">
    <property type="entry name" value="Cytochrome b5-like heme/steroid binding domain"/>
    <property type="match status" value="1"/>
</dbReference>
<evidence type="ECO:0000256" key="14">
    <source>
        <dbReference type="ARBA" id="ARBA00023004"/>
    </source>
</evidence>
<organism evidence="20 21">
    <name type="scientific">Lipomyces tetrasporus</name>
    <dbReference type="NCBI Taxonomy" id="54092"/>
    <lineage>
        <taxon>Eukaryota</taxon>
        <taxon>Fungi</taxon>
        <taxon>Dikarya</taxon>
        <taxon>Ascomycota</taxon>
        <taxon>Saccharomycotina</taxon>
        <taxon>Lipomycetes</taxon>
        <taxon>Lipomycetales</taxon>
        <taxon>Lipomycetaceae</taxon>
        <taxon>Lipomyces</taxon>
    </lineage>
</organism>
<evidence type="ECO:0000313" key="20">
    <source>
        <dbReference type="EMBL" id="KAJ8103461.1"/>
    </source>
</evidence>
<evidence type="ECO:0000259" key="19">
    <source>
        <dbReference type="PROSITE" id="PS50255"/>
    </source>
</evidence>
<evidence type="ECO:0000256" key="5">
    <source>
        <dbReference type="ARBA" id="ARBA00009295"/>
    </source>
</evidence>
<evidence type="ECO:0000256" key="15">
    <source>
        <dbReference type="ARBA" id="ARBA00023098"/>
    </source>
</evidence>
<dbReference type="RefSeq" id="XP_056046911.1">
    <property type="nucleotide sequence ID" value="XM_056184531.1"/>
</dbReference>
<keyword evidence="14" id="KW-0408">Iron</keyword>
<keyword evidence="13" id="KW-0560">Oxidoreductase</keyword>
<feature type="transmembrane region" description="Helical" evidence="18">
    <location>
        <begin position="386"/>
        <end position="403"/>
    </location>
</feature>
<dbReference type="Pfam" id="PF00173">
    <property type="entry name" value="Cyt-b5"/>
    <property type="match status" value="1"/>
</dbReference>
<dbReference type="GeneID" id="80879697"/>
<evidence type="ECO:0000256" key="16">
    <source>
        <dbReference type="ARBA" id="ARBA00023136"/>
    </source>
</evidence>
<name>A0AAD7QYN2_9ASCO</name>
<comment type="pathway">
    <text evidence="4">Sphingolipid metabolism.</text>
</comment>
<evidence type="ECO:0000313" key="21">
    <source>
        <dbReference type="Proteomes" id="UP001217417"/>
    </source>
</evidence>
<comment type="function">
    <text evidence="1">Delta(8)-fatty-acid desaturase which introduces a double bond at the 8-position in the long-chain base (LCB) of ceramides. Required for the formation of the di-unsaturated sphingoid base (E,E)-sphinga-4,8-dienine during glucosylceramide (GluCer) biosynthesis.</text>
</comment>
<dbReference type="GO" id="GO:0016717">
    <property type="term" value="F:oxidoreductase activity, acting on paired donors, with oxidation of a pair of donors resulting in the reduction of molecular oxygen to two molecules of water"/>
    <property type="evidence" value="ECO:0007669"/>
    <property type="project" value="TreeGrafter"/>
</dbReference>
<evidence type="ECO:0000256" key="8">
    <source>
        <dbReference type="ARBA" id="ARBA00022617"/>
    </source>
</evidence>
<keyword evidence="21" id="KW-1185">Reference proteome</keyword>
<dbReference type="PIRSF" id="PIRSF015921">
    <property type="entry name" value="FA_sphinglp_des"/>
    <property type="match status" value="1"/>
</dbReference>
<dbReference type="GO" id="GO:0016020">
    <property type="term" value="C:membrane"/>
    <property type="evidence" value="ECO:0007669"/>
    <property type="project" value="UniProtKB-SubCell"/>
</dbReference>
<keyword evidence="15" id="KW-0443">Lipid metabolism</keyword>
<dbReference type="SUPFAM" id="SSF55856">
    <property type="entry name" value="Cytochrome b5-like heme/steroid binding domain"/>
    <property type="match status" value="1"/>
</dbReference>
<dbReference type="Proteomes" id="UP001217417">
    <property type="component" value="Unassembled WGS sequence"/>
</dbReference>
<dbReference type="Pfam" id="PF00487">
    <property type="entry name" value="FA_desaturase"/>
    <property type="match status" value="1"/>
</dbReference>
<keyword evidence="9 18" id="KW-0812">Transmembrane</keyword>
<gene>
    <name evidence="20" type="ORF">POJ06DRAFT_1422</name>
</gene>
<feature type="transmembrane region" description="Helical" evidence="18">
    <location>
        <begin position="353"/>
        <end position="374"/>
    </location>
</feature>
<comment type="caution">
    <text evidence="20">The sequence shown here is derived from an EMBL/GenBank/DDBJ whole genome shotgun (WGS) entry which is preliminary data.</text>
</comment>
<evidence type="ECO:0000256" key="3">
    <source>
        <dbReference type="ARBA" id="ARBA00004760"/>
    </source>
</evidence>
<evidence type="ECO:0000256" key="7">
    <source>
        <dbReference type="ARBA" id="ARBA00016939"/>
    </source>
</evidence>
<dbReference type="InterPro" id="IPR012171">
    <property type="entry name" value="Fatty_acid_desaturase"/>
</dbReference>
<dbReference type="InterPro" id="IPR005804">
    <property type="entry name" value="FA_desaturase_dom"/>
</dbReference>
<evidence type="ECO:0000256" key="13">
    <source>
        <dbReference type="ARBA" id="ARBA00023002"/>
    </source>
</evidence>
<dbReference type="InterPro" id="IPR001199">
    <property type="entry name" value="Cyt_B5-like_heme/steroid-bd"/>
</dbReference>
<dbReference type="EC" id="1.14.19.18" evidence="6"/>
<evidence type="ECO:0000256" key="12">
    <source>
        <dbReference type="ARBA" id="ARBA00022989"/>
    </source>
</evidence>
<dbReference type="CDD" id="cd03506">
    <property type="entry name" value="Delta6-FADS-like"/>
    <property type="match status" value="1"/>
</dbReference>
<evidence type="ECO:0000256" key="11">
    <source>
        <dbReference type="ARBA" id="ARBA00022919"/>
    </source>
</evidence>
<comment type="pathway">
    <text evidence="3">Lipid metabolism; sphingolipid metabolism.</text>
</comment>
<dbReference type="PANTHER" id="PTHR19353">
    <property type="entry name" value="FATTY ACID DESATURASE 2"/>
    <property type="match status" value="1"/>
</dbReference>
<comment type="subcellular location">
    <subcellularLocation>
        <location evidence="2">Membrane</location>
        <topology evidence="2">Multi-pass membrane protein</topology>
    </subcellularLocation>
</comment>
<keyword evidence="12 18" id="KW-1133">Transmembrane helix</keyword>
<evidence type="ECO:0000256" key="4">
    <source>
        <dbReference type="ARBA" id="ARBA00004991"/>
    </source>
</evidence>
<feature type="domain" description="Cytochrome b5 heme-binding" evidence="19">
    <location>
        <begin position="4"/>
        <end position="79"/>
    </location>
</feature>
<accession>A0AAD7QYN2</accession>
<dbReference type="PROSITE" id="PS50255">
    <property type="entry name" value="CYTOCHROME_B5_2"/>
    <property type="match status" value="1"/>
</dbReference>
<evidence type="ECO:0000256" key="17">
    <source>
        <dbReference type="ARBA" id="ARBA00047420"/>
    </source>
</evidence>